<dbReference type="InterPro" id="IPR004089">
    <property type="entry name" value="MCPsignal_dom"/>
</dbReference>
<comment type="caution">
    <text evidence="9">The sequence shown here is derived from an EMBL/GenBank/DDBJ whole genome shotgun (WGS) entry which is preliminary data.</text>
</comment>
<dbReference type="SMART" id="SM00304">
    <property type="entry name" value="HAMP"/>
    <property type="match status" value="1"/>
</dbReference>
<evidence type="ECO:0000256" key="4">
    <source>
        <dbReference type="SAM" id="Coils"/>
    </source>
</evidence>
<comment type="similarity">
    <text evidence="2">Belongs to the methyl-accepting chemotaxis (MCP) protein family.</text>
</comment>
<accession>A0ABT6I2N7</accession>
<keyword evidence="6" id="KW-1133">Transmembrane helix</keyword>
<feature type="domain" description="Methyl-accepting transducer" evidence="7">
    <location>
        <begin position="125"/>
        <end position="354"/>
    </location>
</feature>
<dbReference type="SMART" id="SM00283">
    <property type="entry name" value="MA"/>
    <property type="match status" value="1"/>
</dbReference>
<dbReference type="SUPFAM" id="SSF58104">
    <property type="entry name" value="Methyl-accepting chemotaxis protein (MCP) signaling domain"/>
    <property type="match status" value="1"/>
</dbReference>
<reference evidence="9" key="2">
    <citation type="submission" date="2017-11" db="EMBL/GenBank/DDBJ databases">
        <authorList>
            <person name="Das S.K."/>
        </authorList>
    </citation>
    <scope>NUCLEOTIDE SEQUENCE</scope>
    <source>
        <strain evidence="9">S4-41</strain>
    </source>
</reference>
<evidence type="ECO:0000256" key="5">
    <source>
        <dbReference type="SAM" id="MobiDB-lite"/>
    </source>
</evidence>
<evidence type="ECO:0000256" key="3">
    <source>
        <dbReference type="PROSITE-ProRule" id="PRU00284"/>
    </source>
</evidence>
<evidence type="ECO:0000259" key="8">
    <source>
        <dbReference type="PROSITE" id="PS50885"/>
    </source>
</evidence>
<keyword evidence="3" id="KW-0807">Transducer</keyword>
<dbReference type="InterPro" id="IPR003660">
    <property type="entry name" value="HAMP_dom"/>
</dbReference>
<dbReference type="InterPro" id="IPR051310">
    <property type="entry name" value="MCP_chemotaxis"/>
</dbReference>
<name>A0ABT6I2N7_9GAMM</name>
<evidence type="ECO:0000313" key="10">
    <source>
        <dbReference type="Proteomes" id="UP001162135"/>
    </source>
</evidence>
<feature type="region of interest" description="Disordered" evidence="5">
    <location>
        <begin position="374"/>
        <end position="411"/>
    </location>
</feature>
<keyword evidence="6" id="KW-0472">Membrane</keyword>
<dbReference type="CDD" id="cd06225">
    <property type="entry name" value="HAMP"/>
    <property type="match status" value="1"/>
</dbReference>
<proteinExistence type="inferred from homology"/>
<gene>
    <name evidence="9" type="ORF">CUR86_04340</name>
</gene>
<dbReference type="PANTHER" id="PTHR43531">
    <property type="entry name" value="PROTEIN ICFG"/>
    <property type="match status" value="1"/>
</dbReference>
<evidence type="ECO:0000313" key="9">
    <source>
        <dbReference type="EMBL" id="MDH4571767.1"/>
    </source>
</evidence>
<dbReference type="Gene3D" id="1.10.287.950">
    <property type="entry name" value="Methyl-accepting chemotaxis protein"/>
    <property type="match status" value="1"/>
</dbReference>
<dbReference type="Pfam" id="PF00015">
    <property type="entry name" value="MCPsignal"/>
    <property type="match status" value="1"/>
</dbReference>
<keyword evidence="4" id="KW-0175">Coiled coil</keyword>
<dbReference type="CDD" id="cd11386">
    <property type="entry name" value="MCP_signal"/>
    <property type="match status" value="1"/>
</dbReference>
<sequence length="411" mass="43245">MKRLADMTVKTSWLLVLVAFTLLVLGVAGLAAYAVNSDVSPALINAGIAAAVVATLVLVAIVLWGVTVNVIRPLERLVEHCEKLAAGDLSVPVERRGNNEIGRLFAAMAQTQSHLSRTVGNVRSACDNVLDGASGIAQGNTDLSSRTEQQAASLEETAASMEQLTSTVRQNADNAVQASQLASEATGVAHRGGEVVGGVVSTMHEISENSRQAVALLDAIDAVAFQTNILALNASVEAARAGEQGRGFAVVANEVQTLARRSADAAKAIRDLIQRSAERVESGAALADKAGTTMNDIVTSIARVSEIMHEIAAASEEQNHGITQVNQAVTQMDQVTQQNAALVQQAANAARALEEEANELQSVVAVFRLDTRTATSPRRPQAAPLPAVSTRPADAQPPRRRESETAEWEAF</sequence>
<dbReference type="EMBL" id="PGFS01000001">
    <property type="protein sequence ID" value="MDH4571767.1"/>
    <property type="molecule type" value="Genomic_DNA"/>
</dbReference>
<reference evidence="9" key="1">
    <citation type="journal article" date="2015" name="Antonie Van Leeuwenhoek">
        <title>Comparative 16S rRNA signatures and multilocus sequence analysis for the genus Salinicola and description of Salinicola acroporae sp. nov., isolated from coral Acropora digitifera.</title>
        <authorList>
            <person name="Lepcha R.T."/>
            <person name="Poddar A."/>
            <person name="Schumann P."/>
            <person name="Das S.K."/>
        </authorList>
    </citation>
    <scope>NUCLEOTIDE SEQUENCE</scope>
    <source>
        <strain evidence="9">S4-41</strain>
    </source>
</reference>
<keyword evidence="10" id="KW-1185">Reference proteome</keyword>
<evidence type="ECO:0000256" key="2">
    <source>
        <dbReference type="ARBA" id="ARBA00029447"/>
    </source>
</evidence>
<feature type="transmembrane region" description="Helical" evidence="6">
    <location>
        <begin position="42"/>
        <end position="66"/>
    </location>
</feature>
<organism evidence="9 10">
    <name type="scientific">Salinicola acroporae</name>
    <dbReference type="NCBI Taxonomy" id="1541440"/>
    <lineage>
        <taxon>Bacteria</taxon>
        <taxon>Pseudomonadati</taxon>
        <taxon>Pseudomonadota</taxon>
        <taxon>Gammaproteobacteria</taxon>
        <taxon>Oceanospirillales</taxon>
        <taxon>Halomonadaceae</taxon>
        <taxon>Salinicola</taxon>
    </lineage>
</organism>
<keyword evidence="1" id="KW-0488">Methylation</keyword>
<dbReference type="PANTHER" id="PTHR43531:SF14">
    <property type="entry name" value="METHYL-ACCEPTING CHEMOTAXIS PROTEIN I-RELATED"/>
    <property type="match status" value="1"/>
</dbReference>
<dbReference type="PROSITE" id="PS50111">
    <property type="entry name" value="CHEMOTAXIS_TRANSDUC_2"/>
    <property type="match status" value="1"/>
</dbReference>
<evidence type="ECO:0000256" key="6">
    <source>
        <dbReference type="SAM" id="Phobius"/>
    </source>
</evidence>
<feature type="domain" description="HAMP" evidence="8">
    <location>
        <begin position="68"/>
        <end position="120"/>
    </location>
</feature>
<dbReference type="RefSeq" id="WP_110715616.1">
    <property type="nucleotide sequence ID" value="NZ_PGFS01000001.1"/>
</dbReference>
<evidence type="ECO:0000256" key="1">
    <source>
        <dbReference type="ARBA" id="ARBA00022481"/>
    </source>
</evidence>
<keyword evidence="6" id="KW-0812">Transmembrane</keyword>
<dbReference type="Pfam" id="PF00672">
    <property type="entry name" value="HAMP"/>
    <property type="match status" value="1"/>
</dbReference>
<dbReference type="PROSITE" id="PS50885">
    <property type="entry name" value="HAMP"/>
    <property type="match status" value="1"/>
</dbReference>
<evidence type="ECO:0000259" key="7">
    <source>
        <dbReference type="PROSITE" id="PS50111"/>
    </source>
</evidence>
<dbReference type="Proteomes" id="UP001162135">
    <property type="component" value="Unassembled WGS sequence"/>
</dbReference>
<protein>
    <submittedName>
        <fullName evidence="9">Methyl-accepting chemotaxis protein</fullName>
    </submittedName>
</protein>
<feature type="coiled-coil region" evidence="4">
    <location>
        <begin position="325"/>
        <end position="370"/>
    </location>
</feature>